<comment type="caution">
    <text evidence="12">The sequence shown here is derived from an EMBL/GenBank/DDBJ whole genome shotgun (WGS) entry which is preliminary data.</text>
</comment>
<feature type="non-terminal residue" evidence="12">
    <location>
        <position position="1"/>
    </location>
</feature>
<evidence type="ECO:0000256" key="10">
    <source>
        <dbReference type="ARBA" id="ARBA00023319"/>
    </source>
</evidence>
<keyword evidence="6" id="KW-1133">Transmembrane helix</keyword>
<comment type="subcellular location">
    <subcellularLocation>
        <location evidence="1">Membrane</location>
        <topology evidence="1">Single-pass type I membrane protein</topology>
    </subcellularLocation>
</comment>
<dbReference type="EMBL" id="VZTQ01012595">
    <property type="protein sequence ID" value="NXT41889.1"/>
    <property type="molecule type" value="Genomic_DNA"/>
</dbReference>
<keyword evidence="4" id="KW-0677">Repeat</keyword>
<evidence type="ECO:0000256" key="11">
    <source>
        <dbReference type="SAM" id="MobiDB-lite"/>
    </source>
</evidence>
<evidence type="ECO:0000256" key="7">
    <source>
        <dbReference type="ARBA" id="ARBA00023136"/>
    </source>
</evidence>
<dbReference type="GO" id="GO:0098609">
    <property type="term" value="P:cell-cell adhesion"/>
    <property type="evidence" value="ECO:0007669"/>
    <property type="project" value="InterPro"/>
</dbReference>
<reference evidence="12 13" key="1">
    <citation type="submission" date="2019-09" db="EMBL/GenBank/DDBJ databases">
        <title>Bird 10,000 Genomes (B10K) Project - Family phase.</title>
        <authorList>
            <person name="Zhang G."/>
        </authorList>
    </citation>
    <scope>NUCLEOTIDE SEQUENCE [LARGE SCALE GENOMIC DNA]</scope>
    <source>
        <strain evidence="12">B10K-DU-012-45</strain>
    </source>
</reference>
<dbReference type="Proteomes" id="UP000555367">
    <property type="component" value="Unassembled WGS sequence"/>
</dbReference>
<dbReference type="OrthoDB" id="5843397at2759"/>
<keyword evidence="2" id="KW-0812">Transmembrane</keyword>
<evidence type="ECO:0000313" key="12">
    <source>
        <dbReference type="EMBL" id="NXT41889.1"/>
    </source>
</evidence>
<dbReference type="GO" id="GO:0005178">
    <property type="term" value="F:integrin binding"/>
    <property type="evidence" value="ECO:0007669"/>
    <property type="project" value="InterPro"/>
</dbReference>
<keyword evidence="9" id="KW-0325">Glycoprotein</keyword>
<evidence type="ECO:0000256" key="8">
    <source>
        <dbReference type="ARBA" id="ARBA00023157"/>
    </source>
</evidence>
<dbReference type="InterPro" id="IPR047012">
    <property type="entry name" value="ICAM_VCAM"/>
</dbReference>
<dbReference type="AlphaFoldDB" id="A0A7L3CEN8"/>
<dbReference type="GO" id="GO:0005886">
    <property type="term" value="C:plasma membrane"/>
    <property type="evidence" value="ECO:0007669"/>
    <property type="project" value="TreeGrafter"/>
</dbReference>
<sequence length="134" mass="14536">LLNVTAWNSSVLCFYNCGQERKKVTTKLIVYRKALREEGVPIHPGTPGSSPSRCVSPPGAPEPAVLEPVPQLAVGESHELTCRVAGVAPVRNLTVILRRGEETLHTKTFEGQGQDEPAAVRVTHRLTAQHHDDG</sequence>
<accession>A0A7L3CEN8</accession>
<proteinExistence type="predicted"/>
<keyword evidence="3" id="KW-0732">Signal</keyword>
<dbReference type="InterPro" id="IPR003987">
    <property type="entry name" value="ICAM_VCAM_N"/>
</dbReference>
<evidence type="ECO:0000256" key="5">
    <source>
        <dbReference type="ARBA" id="ARBA00022889"/>
    </source>
</evidence>
<evidence type="ECO:0000256" key="3">
    <source>
        <dbReference type="ARBA" id="ARBA00022729"/>
    </source>
</evidence>
<dbReference type="InterPro" id="IPR036179">
    <property type="entry name" value="Ig-like_dom_sf"/>
</dbReference>
<evidence type="ECO:0000256" key="4">
    <source>
        <dbReference type="ARBA" id="ARBA00022737"/>
    </source>
</evidence>
<feature type="non-terminal residue" evidence="12">
    <location>
        <position position="134"/>
    </location>
</feature>
<dbReference type="PRINTS" id="PR01472">
    <property type="entry name" value="ICAMVCAM1"/>
</dbReference>
<evidence type="ECO:0000313" key="13">
    <source>
        <dbReference type="Proteomes" id="UP000555367"/>
    </source>
</evidence>
<dbReference type="PANTHER" id="PTHR13771:SF9">
    <property type="entry name" value="INTERCELLULAR ADHESION MOLECULE 5"/>
    <property type="match status" value="1"/>
</dbReference>
<evidence type="ECO:0000256" key="6">
    <source>
        <dbReference type="ARBA" id="ARBA00022989"/>
    </source>
</evidence>
<feature type="region of interest" description="Disordered" evidence="11">
    <location>
        <begin position="39"/>
        <end position="63"/>
    </location>
</feature>
<evidence type="ECO:0000256" key="2">
    <source>
        <dbReference type="ARBA" id="ARBA00022692"/>
    </source>
</evidence>
<keyword evidence="7" id="KW-0472">Membrane</keyword>
<dbReference type="Gene3D" id="2.60.40.10">
    <property type="entry name" value="Immunoglobulins"/>
    <property type="match status" value="1"/>
</dbReference>
<dbReference type="SUPFAM" id="SSF48726">
    <property type="entry name" value="Immunoglobulin"/>
    <property type="match status" value="1"/>
</dbReference>
<organism evidence="12 13">
    <name type="scientific">Pelecanoides urinatrix</name>
    <name type="common">Common diving petrel</name>
    <name type="synonym">Procellaria urinatrix</name>
    <dbReference type="NCBI Taxonomy" id="37079"/>
    <lineage>
        <taxon>Eukaryota</taxon>
        <taxon>Metazoa</taxon>
        <taxon>Chordata</taxon>
        <taxon>Craniata</taxon>
        <taxon>Vertebrata</taxon>
        <taxon>Euteleostomi</taxon>
        <taxon>Archelosauria</taxon>
        <taxon>Archosauria</taxon>
        <taxon>Dinosauria</taxon>
        <taxon>Saurischia</taxon>
        <taxon>Theropoda</taxon>
        <taxon>Coelurosauria</taxon>
        <taxon>Aves</taxon>
        <taxon>Neognathae</taxon>
        <taxon>Neoaves</taxon>
        <taxon>Aequornithes</taxon>
        <taxon>Procellariiformes</taxon>
        <taxon>Procellariidae</taxon>
        <taxon>Pelecanoides</taxon>
    </lineage>
</organism>
<keyword evidence="8" id="KW-1015">Disulfide bond</keyword>
<dbReference type="PANTHER" id="PTHR13771">
    <property type="entry name" value="INTERCELLULAR ADHESION MOLECULE"/>
    <property type="match status" value="1"/>
</dbReference>
<keyword evidence="10" id="KW-0393">Immunoglobulin domain</keyword>
<dbReference type="InterPro" id="IPR013783">
    <property type="entry name" value="Ig-like_fold"/>
</dbReference>
<evidence type="ECO:0000256" key="9">
    <source>
        <dbReference type="ARBA" id="ARBA00023180"/>
    </source>
</evidence>
<name>A0A7L3CEN8_PELUR</name>
<gene>
    <name evidence="12" type="primary">Icam4</name>
    <name evidence="12" type="ORF">PELURI_R15705</name>
</gene>
<evidence type="ECO:0000256" key="1">
    <source>
        <dbReference type="ARBA" id="ARBA00004479"/>
    </source>
</evidence>
<keyword evidence="13" id="KW-1185">Reference proteome</keyword>
<keyword evidence="5" id="KW-0130">Cell adhesion</keyword>
<protein>
    <submittedName>
        <fullName evidence="12">ICAM4 protein</fullName>
    </submittedName>
</protein>